<dbReference type="InterPro" id="IPR012347">
    <property type="entry name" value="Ferritin-like"/>
</dbReference>
<feature type="region of interest" description="Disordered" evidence="1">
    <location>
        <begin position="31"/>
        <end position="55"/>
    </location>
</feature>
<dbReference type="AlphaFoldDB" id="A0A543DKT9"/>
<dbReference type="OrthoDB" id="26872at2"/>
<dbReference type="RefSeq" id="WP_142058446.1">
    <property type="nucleotide sequence ID" value="NZ_VFPA01000003.1"/>
</dbReference>
<dbReference type="InterPro" id="IPR005183">
    <property type="entry name" value="DUF305_CopM-like"/>
</dbReference>
<sequence length="220" mass="23051">MPTIRTTTRAALTSGALALSLSLALTACGESAPPAATTSAAGAPTTSAPAAASEEHNDADIRFAQMMIPHHRQAIEMAQIAAERADNPEVKALAEQIRSAQDPEIETMTGFLETWGAEVPAEGGMTGMDHSGMDHSGTGEMSGMSGMMTPEQMDQLRSATGADFDTMFLEMMIVHHQGAVTDAERELAEGVNPQAKELAAQIIDAQTAEIVQMSQLLPAS</sequence>
<dbReference type="Proteomes" id="UP000315677">
    <property type="component" value="Unassembled WGS sequence"/>
</dbReference>
<name>A0A543DKT9_9PSEU</name>
<evidence type="ECO:0000256" key="2">
    <source>
        <dbReference type="SAM" id="SignalP"/>
    </source>
</evidence>
<dbReference type="PROSITE" id="PS51257">
    <property type="entry name" value="PROKAR_LIPOPROTEIN"/>
    <property type="match status" value="1"/>
</dbReference>
<dbReference type="Pfam" id="PF03713">
    <property type="entry name" value="DUF305"/>
    <property type="match status" value="1"/>
</dbReference>
<protein>
    <submittedName>
        <fullName evidence="4">Uncharacterized protein (DUF305 family)</fullName>
    </submittedName>
</protein>
<dbReference type="PANTHER" id="PTHR36933">
    <property type="entry name" value="SLL0788 PROTEIN"/>
    <property type="match status" value="1"/>
</dbReference>
<evidence type="ECO:0000313" key="4">
    <source>
        <dbReference type="EMBL" id="TQM09946.1"/>
    </source>
</evidence>
<keyword evidence="5" id="KW-1185">Reference proteome</keyword>
<dbReference type="PANTHER" id="PTHR36933:SF1">
    <property type="entry name" value="SLL0788 PROTEIN"/>
    <property type="match status" value="1"/>
</dbReference>
<feature type="signal peptide" evidence="2">
    <location>
        <begin position="1"/>
        <end position="27"/>
    </location>
</feature>
<feature type="domain" description="DUF305" evidence="3">
    <location>
        <begin position="60"/>
        <end position="217"/>
    </location>
</feature>
<organism evidence="4 5">
    <name type="scientific">Pseudonocardia kunmingensis</name>
    <dbReference type="NCBI Taxonomy" id="630975"/>
    <lineage>
        <taxon>Bacteria</taxon>
        <taxon>Bacillati</taxon>
        <taxon>Actinomycetota</taxon>
        <taxon>Actinomycetes</taxon>
        <taxon>Pseudonocardiales</taxon>
        <taxon>Pseudonocardiaceae</taxon>
        <taxon>Pseudonocardia</taxon>
    </lineage>
</organism>
<reference evidence="4 5" key="1">
    <citation type="submission" date="2019-06" db="EMBL/GenBank/DDBJ databases">
        <title>Sequencing the genomes of 1000 actinobacteria strains.</title>
        <authorList>
            <person name="Klenk H.-P."/>
        </authorList>
    </citation>
    <scope>NUCLEOTIDE SEQUENCE [LARGE SCALE GENOMIC DNA]</scope>
    <source>
        <strain evidence="4 5">DSM 45301</strain>
    </source>
</reference>
<evidence type="ECO:0000313" key="5">
    <source>
        <dbReference type="Proteomes" id="UP000315677"/>
    </source>
</evidence>
<proteinExistence type="predicted"/>
<evidence type="ECO:0000256" key="1">
    <source>
        <dbReference type="SAM" id="MobiDB-lite"/>
    </source>
</evidence>
<keyword evidence="2" id="KW-0732">Signal</keyword>
<dbReference type="EMBL" id="VFPA01000003">
    <property type="protein sequence ID" value="TQM09946.1"/>
    <property type="molecule type" value="Genomic_DNA"/>
</dbReference>
<accession>A0A543DKT9</accession>
<feature type="compositionally biased region" description="Low complexity" evidence="1">
    <location>
        <begin position="31"/>
        <end position="52"/>
    </location>
</feature>
<comment type="caution">
    <text evidence="4">The sequence shown here is derived from an EMBL/GenBank/DDBJ whole genome shotgun (WGS) entry which is preliminary data.</text>
</comment>
<evidence type="ECO:0000259" key="3">
    <source>
        <dbReference type="Pfam" id="PF03713"/>
    </source>
</evidence>
<dbReference type="Gene3D" id="1.20.1260.10">
    <property type="match status" value="1"/>
</dbReference>
<feature type="chain" id="PRO_5038580075" evidence="2">
    <location>
        <begin position="28"/>
        <end position="220"/>
    </location>
</feature>
<gene>
    <name evidence="4" type="ORF">FB558_5724</name>
</gene>